<name>A0A067PNU0_9AGAM</name>
<feature type="region of interest" description="Disordered" evidence="1">
    <location>
        <begin position="152"/>
        <end position="212"/>
    </location>
</feature>
<evidence type="ECO:0000313" key="2">
    <source>
        <dbReference type="EMBL" id="KDQ52967.1"/>
    </source>
</evidence>
<dbReference type="AlphaFoldDB" id="A0A067PNU0"/>
<feature type="compositionally biased region" description="Polar residues" evidence="1">
    <location>
        <begin position="18"/>
        <end position="36"/>
    </location>
</feature>
<dbReference type="InParanoid" id="A0A067PNU0"/>
<feature type="compositionally biased region" description="Polar residues" evidence="1">
    <location>
        <begin position="156"/>
        <end position="174"/>
    </location>
</feature>
<dbReference type="STRING" id="933084.A0A067PNU0"/>
<feature type="compositionally biased region" description="Polar residues" evidence="1">
    <location>
        <begin position="198"/>
        <end position="208"/>
    </location>
</feature>
<dbReference type="HOGENOM" id="CLU_528989_0_0_1"/>
<evidence type="ECO:0000313" key="3">
    <source>
        <dbReference type="Proteomes" id="UP000027265"/>
    </source>
</evidence>
<protein>
    <submittedName>
        <fullName evidence="2">Uncharacterized protein</fullName>
    </submittedName>
</protein>
<proteinExistence type="predicted"/>
<feature type="region of interest" description="Disordered" evidence="1">
    <location>
        <begin position="1"/>
        <end position="53"/>
    </location>
</feature>
<keyword evidence="3" id="KW-1185">Reference proteome</keyword>
<dbReference type="OrthoDB" id="2121326at2759"/>
<organism evidence="2 3">
    <name type="scientific">Jaapia argillacea MUCL 33604</name>
    <dbReference type="NCBI Taxonomy" id="933084"/>
    <lineage>
        <taxon>Eukaryota</taxon>
        <taxon>Fungi</taxon>
        <taxon>Dikarya</taxon>
        <taxon>Basidiomycota</taxon>
        <taxon>Agaricomycotina</taxon>
        <taxon>Agaricomycetes</taxon>
        <taxon>Agaricomycetidae</taxon>
        <taxon>Jaapiales</taxon>
        <taxon>Jaapiaceae</taxon>
        <taxon>Jaapia</taxon>
    </lineage>
</organism>
<evidence type="ECO:0000256" key="1">
    <source>
        <dbReference type="SAM" id="MobiDB-lite"/>
    </source>
</evidence>
<accession>A0A067PNU0</accession>
<reference evidence="3" key="1">
    <citation type="journal article" date="2014" name="Proc. Natl. Acad. Sci. U.S.A.">
        <title>Extensive sampling of basidiomycete genomes demonstrates inadequacy of the white-rot/brown-rot paradigm for wood decay fungi.</title>
        <authorList>
            <person name="Riley R."/>
            <person name="Salamov A.A."/>
            <person name="Brown D.W."/>
            <person name="Nagy L.G."/>
            <person name="Floudas D."/>
            <person name="Held B.W."/>
            <person name="Levasseur A."/>
            <person name="Lombard V."/>
            <person name="Morin E."/>
            <person name="Otillar R."/>
            <person name="Lindquist E.A."/>
            <person name="Sun H."/>
            <person name="LaButti K.M."/>
            <person name="Schmutz J."/>
            <person name="Jabbour D."/>
            <person name="Luo H."/>
            <person name="Baker S.E."/>
            <person name="Pisabarro A.G."/>
            <person name="Walton J.D."/>
            <person name="Blanchette R.A."/>
            <person name="Henrissat B."/>
            <person name="Martin F."/>
            <person name="Cullen D."/>
            <person name="Hibbett D.S."/>
            <person name="Grigoriev I.V."/>
        </authorList>
    </citation>
    <scope>NUCLEOTIDE SEQUENCE [LARGE SCALE GENOMIC DNA]</scope>
    <source>
        <strain evidence="3">MUCL 33604</strain>
    </source>
</reference>
<dbReference type="EMBL" id="KL197736">
    <property type="protein sequence ID" value="KDQ52967.1"/>
    <property type="molecule type" value="Genomic_DNA"/>
</dbReference>
<gene>
    <name evidence="2" type="ORF">JAAARDRAFT_210214</name>
</gene>
<dbReference type="Proteomes" id="UP000027265">
    <property type="component" value="Unassembled WGS sequence"/>
</dbReference>
<sequence length="515" mass="55755">MGDSKFPSSLGMPHIRYSNHTKSTPVVAPSRSSDTANRGPKHPGHLDIPYPPYHPNGSYASLAPSASTGTTTSSPGFWGDSDFRYQHNGSAASSATSISSRPPNISPNYSGLLNVPHCGYHRNGSNSSLATSKSAENTTKSTKIFGFPIPHRQQHRNASSSSLTSTVPIVTMNSPPNPHGTPGFNAYDGDLQNERPSSKTTNTPIDTHSSSKHHRLAGLGHLGSDHQGSVVRTAKSAITKIADNVTKPHAISKLWHHRDESTASSATTITYGPAKTSYHGVLQHGSRTPRVQNPFPVRPFGLAEGQEFGKAKHHGSRFHITALHTCHPGGHHKISFRASFVPDTTHHRPRFPSAHVNIDFYAEDSAGALHPLVISELSPHDRQGEHKTEVHIKKQTTGRLTGTVGYPVASVNASAGASKTEDYTRATSSRIRGTGVFTSTADWDMEEDTVGRHGLDPEWDLWVSFTLGSNVEAIHMKMRANAVLEGSGKTATMLKKVLHIGEENHPHEGFFEFRK</sequence>